<feature type="compositionally biased region" description="Basic and acidic residues" evidence="1">
    <location>
        <begin position="330"/>
        <end position="351"/>
    </location>
</feature>
<gene>
    <name evidence="2" type="ORF">LTR36_003208</name>
</gene>
<evidence type="ECO:0000313" key="2">
    <source>
        <dbReference type="EMBL" id="KAK4550241.1"/>
    </source>
</evidence>
<dbReference type="Proteomes" id="UP001324427">
    <property type="component" value="Unassembled WGS sequence"/>
</dbReference>
<feature type="region of interest" description="Disordered" evidence="1">
    <location>
        <begin position="380"/>
        <end position="406"/>
    </location>
</feature>
<accession>A0AAV9JYU1</accession>
<protein>
    <submittedName>
        <fullName evidence="2">Uncharacterized protein</fullName>
    </submittedName>
</protein>
<evidence type="ECO:0000313" key="3">
    <source>
        <dbReference type="Proteomes" id="UP001324427"/>
    </source>
</evidence>
<keyword evidence="3" id="KW-1185">Reference proteome</keyword>
<dbReference type="AlphaFoldDB" id="A0AAV9JYU1"/>
<sequence length="462" mass="53798">MASATADSSKKRSELVATIGENTKRKIGIAFSEYEVHGKFNEQEASPLFSVLPPEIRDDIWAYATAPYEDPNGKFEETAYYYRPGHTARLRTDTALLLTCRRVWLEANALPMLQAEHSFYYHRPAPDKKDPEWTAKLTERNRQNFGHLHLFVQMYAIEGLRADTGCLRLFFLKTPALAGDFQPRLLHVTIRHTDWWNWEGEAPLRLQDMWVKALLDSPDLRSTHMLKLELETLDYKVDQLVPILERIKAFESEEKETHIVDGKPMKTKFVLTREPETYTWEGPANINKQQFKHYADRNTLKYHVVTLTWKLTFPDLPKAFAPTLRRAPRIRPEREANEDLGRPEREANDLGRAARSELGGHLRDDWRHWRLPGERLSRDRPGYRLPGARHQARGSRTMRPPERMLRRPGLDQHNAVIVENWSTQMRELAVQQQARHLAEAERWRAKWDGEGSLLKFVDAGGE</sequence>
<proteinExistence type="predicted"/>
<evidence type="ECO:0000256" key="1">
    <source>
        <dbReference type="SAM" id="MobiDB-lite"/>
    </source>
</evidence>
<name>A0AAV9JYU1_9PEZI</name>
<organism evidence="2 3">
    <name type="scientific">Oleoguttula mirabilis</name>
    <dbReference type="NCBI Taxonomy" id="1507867"/>
    <lineage>
        <taxon>Eukaryota</taxon>
        <taxon>Fungi</taxon>
        <taxon>Dikarya</taxon>
        <taxon>Ascomycota</taxon>
        <taxon>Pezizomycotina</taxon>
        <taxon>Dothideomycetes</taxon>
        <taxon>Dothideomycetidae</taxon>
        <taxon>Mycosphaerellales</taxon>
        <taxon>Teratosphaeriaceae</taxon>
        <taxon>Oleoguttula</taxon>
    </lineage>
</organism>
<dbReference type="EMBL" id="JAVFHQ010000002">
    <property type="protein sequence ID" value="KAK4550241.1"/>
    <property type="molecule type" value="Genomic_DNA"/>
</dbReference>
<feature type="region of interest" description="Disordered" evidence="1">
    <location>
        <begin position="328"/>
        <end position="351"/>
    </location>
</feature>
<reference evidence="2 3" key="1">
    <citation type="submission" date="2021-11" db="EMBL/GenBank/DDBJ databases">
        <title>Black yeast isolated from Biological Soil Crust.</title>
        <authorList>
            <person name="Kurbessoian T."/>
        </authorList>
    </citation>
    <scope>NUCLEOTIDE SEQUENCE [LARGE SCALE GENOMIC DNA]</scope>
    <source>
        <strain evidence="2 3">CCFEE 5522</strain>
    </source>
</reference>
<comment type="caution">
    <text evidence="2">The sequence shown here is derived from an EMBL/GenBank/DDBJ whole genome shotgun (WGS) entry which is preliminary data.</text>
</comment>